<gene>
    <name evidence="1" type="ORF">FX981_01623</name>
</gene>
<dbReference type="Proteomes" id="UP000325032">
    <property type="component" value="Chromosome"/>
</dbReference>
<evidence type="ECO:0000313" key="2">
    <source>
        <dbReference type="Proteomes" id="UP000325032"/>
    </source>
</evidence>
<evidence type="ECO:0000313" key="1">
    <source>
        <dbReference type="EMBL" id="QEK63382.1"/>
    </source>
</evidence>
<organism evidence="1 2">
    <name type="scientific">Bacillus safensis</name>
    <dbReference type="NCBI Taxonomy" id="561879"/>
    <lineage>
        <taxon>Bacteria</taxon>
        <taxon>Bacillati</taxon>
        <taxon>Bacillota</taxon>
        <taxon>Bacilli</taxon>
        <taxon>Bacillales</taxon>
        <taxon>Bacillaceae</taxon>
        <taxon>Bacillus</taxon>
    </lineage>
</organism>
<name>A0A5C0WFX6_BACIA</name>
<dbReference type="AlphaFoldDB" id="A0A5C0WFX6"/>
<dbReference type="EMBL" id="CP043404">
    <property type="protein sequence ID" value="QEK63382.1"/>
    <property type="molecule type" value="Genomic_DNA"/>
</dbReference>
<keyword evidence="2" id="KW-1185">Reference proteome</keyword>
<reference evidence="1 2" key="1">
    <citation type="journal article" date="2018" name="Plant Biotechnol. Rep.">
        <title>Diversity and antifungal activity of endophytic bacteria associated with Panax ginseng seedlings.</title>
        <authorList>
            <person name="Park J.M."/>
            <person name="Hong C.E."/>
            <person name="Jo S.H."/>
        </authorList>
    </citation>
    <scope>NUCLEOTIDE SEQUENCE [LARGE SCALE GENOMIC DNA]</scope>
    <source>
        <strain evidence="1 2">PgKB20</strain>
    </source>
</reference>
<proteinExistence type="predicted"/>
<accession>A0A5C0WFX6</accession>
<dbReference type="RefSeq" id="WP_260775064.1">
    <property type="nucleotide sequence ID" value="NZ_CP043404.1"/>
</dbReference>
<sequence length="41" mass="4893">MDLFYEDKNKDFDIVIEMMTHVVREAISDIDKESKKSEEGR</sequence>
<protein>
    <submittedName>
        <fullName evidence="1">Uncharacterized protein</fullName>
    </submittedName>
</protein>
<dbReference type="GeneID" id="79395821"/>